<evidence type="ECO:0000256" key="1">
    <source>
        <dbReference type="SAM" id="MobiDB-lite"/>
    </source>
</evidence>
<dbReference type="AlphaFoldDB" id="A0A3S9YDZ7"/>
<reference evidence="2 3" key="1">
    <citation type="submission" date="2018-04" db="EMBL/GenBank/DDBJ databases">
        <title>Complete genome sequences of Streptomyces lydicus strain WYEC and characterization of antagonistic properties of biological control agents.</title>
        <authorList>
            <person name="Mariita R.M."/>
            <person name="Sello J.K."/>
        </authorList>
    </citation>
    <scope>NUCLEOTIDE SEQUENCE [LARGE SCALE GENOMIC DNA]</scope>
    <source>
        <strain evidence="2 3">WYEC 108</strain>
    </source>
</reference>
<protein>
    <submittedName>
        <fullName evidence="2">Uncharacterized protein</fullName>
    </submittedName>
</protein>
<organism evidence="2 3">
    <name type="scientific">Streptomyces lydicus</name>
    <dbReference type="NCBI Taxonomy" id="47763"/>
    <lineage>
        <taxon>Bacteria</taxon>
        <taxon>Bacillati</taxon>
        <taxon>Actinomycetota</taxon>
        <taxon>Actinomycetes</taxon>
        <taxon>Kitasatosporales</taxon>
        <taxon>Streptomycetaceae</taxon>
        <taxon>Streptomyces</taxon>
    </lineage>
</organism>
<sequence>MSESHGDEQQSAPQAHATLTQETGVPSTEEALRKRHTARARSAADRTRAACRCAGVEADPGAVIAVPTAAAAKAANALRLSADALVALAEGAPDPAADARQARNAAAASVLAARTARARGADELSDAAYQAALKASQAAGTAAGREGLGRNEVLNAEAEAAEAAAVAAARAAGWV</sequence>
<gene>
    <name evidence="2" type="ORF">DDE74_21905</name>
</gene>
<proteinExistence type="predicted"/>
<evidence type="ECO:0000313" key="2">
    <source>
        <dbReference type="EMBL" id="AZS73249.1"/>
    </source>
</evidence>
<dbReference type="RefSeq" id="WP_127152272.1">
    <property type="nucleotide sequence ID" value="NZ_CP029042.1"/>
</dbReference>
<evidence type="ECO:0000313" key="3">
    <source>
        <dbReference type="Proteomes" id="UP000275579"/>
    </source>
</evidence>
<feature type="compositionally biased region" description="Polar residues" evidence="1">
    <location>
        <begin position="9"/>
        <end position="26"/>
    </location>
</feature>
<name>A0A3S9YDZ7_9ACTN</name>
<dbReference type="Proteomes" id="UP000275579">
    <property type="component" value="Chromosome"/>
</dbReference>
<dbReference type="EMBL" id="CP029042">
    <property type="protein sequence ID" value="AZS73249.1"/>
    <property type="molecule type" value="Genomic_DNA"/>
</dbReference>
<feature type="region of interest" description="Disordered" evidence="1">
    <location>
        <begin position="1"/>
        <end position="46"/>
    </location>
</feature>
<accession>A0A3S9YDZ7</accession>